<evidence type="ECO:0000313" key="2">
    <source>
        <dbReference type="Proteomes" id="UP000094669"/>
    </source>
</evidence>
<reference evidence="1" key="1">
    <citation type="submission" date="2018-01" db="EMBL/GenBank/DDBJ databases">
        <title>Genomic characterization of Leptospira inadai serogroup Lyme isolated from captured rat in Brazil and comparative analysis with human reference strain.</title>
        <authorList>
            <person name="Moreno L.Z."/>
            <person name="Loureiro A.P."/>
            <person name="Miraglia F."/>
            <person name="Kremer F.S."/>
            <person name="Eslabao M.R."/>
            <person name="Dellagostin O.A."/>
            <person name="Lilenbaum W."/>
            <person name="Moreno A.M."/>
        </authorList>
    </citation>
    <scope>NUCLEOTIDE SEQUENCE [LARGE SCALE GENOMIC DNA]</scope>
    <source>
        <strain evidence="1">M34/99</strain>
    </source>
</reference>
<protein>
    <submittedName>
        <fullName evidence="1">Uncharacterized protein</fullName>
    </submittedName>
</protein>
<accession>A0ABX4YCM4</accession>
<gene>
    <name evidence="1" type="ORF">BES34_021250</name>
</gene>
<dbReference type="Proteomes" id="UP000094669">
    <property type="component" value="Unassembled WGS sequence"/>
</dbReference>
<keyword evidence="2" id="KW-1185">Reference proteome</keyword>
<proteinExistence type="predicted"/>
<sequence length="63" mass="7598">MLATPWIQEIRKDIFSFINSYSWKKREIQLEKDRGTWLYITNARILQAFLYKACPKACSYVHL</sequence>
<name>A0ABX4YCM4_9LEPT</name>
<dbReference type="EMBL" id="MCRM02000043">
    <property type="protein sequence ID" value="PNV71623.1"/>
    <property type="molecule type" value="Genomic_DNA"/>
</dbReference>
<comment type="caution">
    <text evidence="1">The sequence shown here is derived from an EMBL/GenBank/DDBJ whole genome shotgun (WGS) entry which is preliminary data.</text>
</comment>
<evidence type="ECO:0000313" key="1">
    <source>
        <dbReference type="EMBL" id="PNV71623.1"/>
    </source>
</evidence>
<organism evidence="1 2">
    <name type="scientific">Leptospira inadai serovar Lyme</name>
    <dbReference type="NCBI Taxonomy" id="293084"/>
    <lineage>
        <taxon>Bacteria</taxon>
        <taxon>Pseudomonadati</taxon>
        <taxon>Spirochaetota</taxon>
        <taxon>Spirochaetia</taxon>
        <taxon>Leptospirales</taxon>
        <taxon>Leptospiraceae</taxon>
        <taxon>Leptospira</taxon>
    </lineage>
</organism>